<dbReference type="Proteomes" id="UP000002204">
    <property type="component" value="Plasmid pREL1"/>
</dbReference>
<evidence type="ECO:0000313" key="1">
    <source>
        <dbReference type="EMBL" id="BAE46109.1"/>
    </source>
</evidence>
<reference evidence="2" key="1">
    <citation type="submission" date="2005-03" db="EMBL/GenBank/DDBJ databases">
        <title>Comparison of the complete genome sequences of Rhodococcus erythropolis PR4 and Rhodococcus opacus B4.</title>
        <authorList>
            <person name="Takarada H."/>
            <person name="Sekine M."/>
            <person name="Hosoyama A."/>
            <person name="Yamada R."/>
            <person name="Fujisawa T."/>
            <person name="Omata S."/>
            <person name="Shimizu A."/>
            <person name="Tsukatani N."/>
            <person name="Tanikawa S."/>
            <person name="Fujita N."/>
            <person name="Harayama S."/>
        </authorList>
    </citation>
    <scope>NUCLEOTIDE SEQUENCE [LARGE SCALE GENOMIC DNA]</scope>
    <source>
        <strain evidence="2">PR4 / NBRC 100887</strain>
        <plasmid evidence="2">pREL1</plasmid>
    </source>
</reference>
<protein>
    <submittedName>
        <fullName evidence="1">Uncharacterized protein</fullName>
    </submittedName>
</protein>
<proteinExistence type="predicted"/>
<organism evidence="1 2">
    <name type="scientific">Rhodococcus erythropolis (strain PR4 / NBRC 100887)</name>
    <dbReference type="NCBI Taxonomy" id="234621"/>
    <lineage>
        <taxon>Bacteria</taxon>
        <taxon>Bacillati</taxon>
        <taxon>Actinomycetota</taxon>
        <taxon>Actinomycetes</taxon>
        <taxon>Mycobacteriales</taxon>
        <taxon>Nocardiaceae</taxon>
        <taxon>Rhodococcus</taxon>
        <taxon>Rhodococcus erythropolis group</taxon>
    </lineage>
</organism>
<dbReference type="KEGG" id="rer:RER_pREL1-01660"/>
<sequence length="275" mass="31037">MCDYKFMLDPGAKGSDVVVIPQRTLWWAVDELCRALPHEVLRKLKVRSGEDLAAISTTAFLACAPTSVDCAGEPDLIFDLSHSKSERSPISSMGLANKRFADFEVKSIGLWYRKFDATIDQSLGRGEIPMVTTFTAAVTTVNEVLAGEGLNQIDRALRQLNKKVRVAHSKNIFLIAHPFDYPVVEMDVAPIVAHLLNPLDGIVGVDTVWVMWPDVFFVMWSSHNARWVNLLFDSREQSKDHSSAWDDLELLQQVQVEFQRRIDGETNSPYIFRLE</sequence>
<keyword evidence="1" id="KW-0614">Plasmid</keyword>
<gene>
    <name evidence="1" type="ordered locus">RER_pREL1-01660</name>
</gene>
<dbReference type="AlphaFoldDB" id="Q3L9K4"/>
<accession>Q3L9K4</accession>
<evidence type="ECO:0000313" key="2">
    <source>
        <dbReference type="Proteomes" id="UP000002204"/>
    </source>
</evidence>
<geneLocation type="plasmid" evidence="1 2">
    <name>pREL1</name>
</geneLocation>
<dbReference type="EMBL" id="AP008931">
    <property type="protein sequence ID" value="BAE46109.1"/>
    <property type="molecule type" value="Genomic_DNA"/>
</dbReference>
<dbReference type="HOGENOM" id="CLU_1011490_0_0_11"/>
<name>Q3L9K4_RHOE4</name>
<reference evidence="1 2" key="2">
    <citation type="journal article" date="2006" name="Environ. Microbiol.">
        <title>Sequence analysis of three plasmids harboured in Rhodococcus erythropolis strain PR4.</title>
        <authorList>
            <person name="Sekine M."/>
            <person name="Tanikawa S."/>
            <person name="Omata S."/>
            <person name="Saito M."/>
            <person name="Fujisawa T."/>
            <person name="Tsukatani N."/>
            <person name="Tajima T."/>
            <person name="Sekigawa T."/>
            <person name="Kosugi H."/>
            <person name="Matsuo Y."/>
            <person name="Nishiko R."/>
            <person name="Imamura K."/>
            <person name="Ito M."/>
            <person name="Narita H."/>
            <person name="Tago S."/>
            <person name="Fujita N."/>
            <person name="Harayama S."/>
        </authorList>
    </citation>
    <scope>NUCLEOTIDE SEQUENCE [LARGE SCALE GENOMIC DNA]</scope>
    <source>
        <strain evidence="2">PR4 / NBRC 100887</strain>
        <plasmid evidence="1 2">pREL1</plasmid>
    </source>
</reference>